<evidence type="ECO:0000313" key="6">
    <source>
        <dbReference type="Proteomes" id="UP000054321"/>
    </source>
</evidence>
<dbReference type="InterPro" id="IPR015813">
    <property type="entry name" value="Pyrv/PenolPyrv_kinase-like_dom"/>
</dbReference>
<dbReference type="EMBL" id="KN832889">
    <property type="protein sequence ID" value="KIM94671.1"/>
    <property type="molecule type" value="Genomic_DNA"/>
</dbReference>
<dbReference type="InterPro" id="IPR050251">
    <property type="entry name" value="HpcH-HpaI_aldolase"/>
</dbReference>
<dbReference type="InParanoid" id="A0A0C3GWL7"/>
<evidence type="ECO:0000313" key="5">
    <source>
        <dbReference type="EMBL" id="KIM94671.1"/>
    </source>
</evidence>
<sequence length="283" mass="30050">MYDSPASKQGSGTTATKTFSSLLKENKPIIGAAISIGSVLCAQIVARSGFEWVLIDQEHAPTSPREATNLTHAVVAASAGQCVPIIRVPSHGIEWIKWALDSGAGGVIIPMVQSRKEAEDIIQRAIYPPIGQRSFGPFLAPYADTDNSSDVGKYLSKRARDLAIMPMIESVDGIKNAEEILSVKGVTGCFIGPYDLRQSLGLAGGDGEESSFIEALEKVLEIGKRLGVHIGTVAATEVASKRKTEMGFSFLLSGQDPNFLASGAKASFQICEKGRTAARAQKL</sequence>
<dbReference type="Proteomes" id="UP000054321">
    <property type="component" value="Unassembled WGS sequence"/>
</dbReference>
<keyword evidence="3" id="KW-0456">Lyase</keyword>
<gene>
    <name evidence="5" type="ORF">OIDMADRAFT_135628</name>
</gene>
<dbReference type="InterPro" id="IPR005000">
    <property type="entry name" value="Aldolase/citrate-lyase_domain"/>
</dbReference>
<dbReference type="SUPFAM" id="SSF51621">
    <property type="entry name" value="Phosphoenolpyruvate/pyruvate domain"/>
    <property type="match status" value="1"/>
</dbReference>
<evidence type="ECO:0000256" key="3">
    <source>
        <dbReference type="ARBA" id="ARBA00023239"/>
    </source>
</evidence>
<feature type="domain" description="HpcH/HpaI aldolase/citrate lyase" evidence="4">
    <location>
        <begin position="41"/>
        <end position="254"/>
    </location>
</feature>
<evidence type="ECO:0000256" key="1">
    <source>
        <dbReference type="ARBA" id="ARBA00005568"/>
    </source>
</evidence>
<dbReference type="PANTHER" id="PTHR30502:SF0">
    <property type="entry name" value="PHOSPHOENOLPYRUVATE CARBOXYLASE FAMILY PROTEIN"/>
    <property type="match status" value="1"/>
</dbReference>
<name>A0A0C3GWL7_OIDMZ</name>
<keyword evidence="6" id="KW-1185">Reference proteome</keyword>
<dbReference type="HOGENOM" id="CLU_059964_2_1_1"/>
<dbReference type="AlphaFoldDB" id="A0A0C3GWL7"/>
<proteinExistence type="inferred from homology"/>
<keyword evidence="2" id="KW-0479">Metal-binding</keyword>
<accession>A0A0C3GWL7</accession>
<organism evidence="5 6">
    <name type="scientific">Oidiodendron maius (strain Zn)</name>
    <dbReference type="NCBI Taxonomy" id="913774"/>
    <lineage>
        <taxon>Eukaryota</taxon>
        <taxon>Fungi</taxon>
        <taxon>Dikarya</taxon>
        <taxon>Ascomycota</taxon>
        <taxon>Pezizomycotina</taxon>
        <taxon>Leotiomycetes</taxon>
        <taxon>Leotiomycetes incertae sedis</taxon>
        <taxon>Myxotrichaceae</taxon>
        <taxon>Oidiodendron</taxon>
    </lineage>
</organism>
<comment type="similarity">
    <text evidence="1">Belongs to the HpcH/HpaI aldolase family.</text>
</comment>
<reference evidence="5 6" key="1">
    <citation type="submission" date="2014-04" db="EMBL/GenBank/DDBJ databases">
        <authorList>
            <consortium name="DOE Joint Genome Institute"/>
            <person name="Kuo A."/>
            <person name="Martino E."/>
            <person name="Perotto S."/>
            <person name="Kohler A."/>
            <person name="Nagy L.G."/>
            <person name="Floudas D."/>
            <person name="Copeland A."/>
            <person name="Barry K.W."/>
            <person name="Cichocki N."/>
            <person name="Veneault-Fourrey C."/>
            <person name="LaButti K."/>
            <person name="Lindquist E.A."/>
            <person name="Lipzen A."/>
            <person name="Lundell T."/>
            <person name="Morin E."/>
            <person name="Murat C."/>
            <person name="Sun H."/>
            <person name="Tunlid A."/>
            <person name="Henrissat B."/>
            <person name="Grigoriev I.V."/>
            <person name="Hibbett D.S."/>
            <person name="Martin F."/>
            <person name="Nordberg H.P."/>
            <person name="Cantor M.N."/>
            <person name="Hua S.X."/>
        </authorList>
    </citation>
    <scope>NUCLEOTIDE SEQUENCE [LARGE SCALE GENOMIC DNA]</scope>
    <source>
        <strain evidence="5 6">Zn</strain>
    </source>
</reference>
<evidence type="ECO:0000259" key="4">
    <source>
        <dbReference type="Pfam" id="PF03328"/>
    </source>
</evidence>
<evidence type="ECO:0000256" key="2">
    <source>
        <dbReference type="ARBA" id="ARBA00022723"/>
    </source>
</evidence>
<reference evidence="6" key="2">
    <citation type="submission" date="2015-01" db="EMBL/GenBank/DDBJ databases">
        <title>Evolutionary Origins and Diversification of the Mycorrhizal Mutualists.</title>
        <authorList>
            <consortium name="DOE Joint Genome Institute"/>
            <consortium name="Mycorrhizal Genomics Consortium"/>
            <person name="Kohler A."/>
            <person name="Kuo A."/>
            <person name="Nagy L.G."/>
            <person name="Floudas D."/>
            <person name="Copeland A."/>
            <person name="Barry K.W."/>
            <person name="Cichocki N."/>
            <person name="Veneault-Fourrey C."/>
            <person name="LaButti K."/>
            <person name="Lindquist E.A."/>
            <person name="Lipzen A."/>
            <person name="Lundell T."/>
            <person name="Morin E."/>
            <person name="Murat C."/>
            <person name="Riley R."/>
            <person name="Ohm R."/>
            <person name="Sun H."/>
            <person name="Tunlid A."/>
            <person name="Henrissat B."/>
            <person name="Grigoriev I.V."/>
            <person name="Hibbett D.S."/>
            <person name="Martin F."/>
        </authorList>
    </citation>
    <scope>NUCLEOTIDE SEQUENCE [LARGE SCALE GENOMIC DNA]</scope>
    <source>
        <strain evidence="6">Zn</strain>
    </source>
</reference>
<dbReference type="GO" id="GO:0046872">
    <property type="term" value="F:metal ion binding"/>
    <property type="evidence" value="ECO:0007669"/>
    <property type="project" value="UniProtKB-KW"/>
</dbReference>
<protein>
    <recommendedName>
        <fullName evidence="4">HpcH/HpaI aldolase/citrate lyase domain-containing protein</fullName>
    </recommendedName>
</protein>
<dbReference type="STRING" id="913774.A0A0C3GWL7"/>
<dbReference type="GO" id="GO:0005737">
    <property type="term" value="C:cytoplasm"/>
    <property type="evidence" value="ECO:0007669"/>
    <property type="project" value="TreeGrafter"/>
</dbReference>
<dbReference type="Pfam" id="PF03328">
    <property type="entry name" value="HpcH_HpaI"/>
    <property type="match status" value="1"/>
</dbReference>
<dbReference type="PANTHER" id="PTHR30502">
    <property type="entry name" value="2-KETO-3-DEOXY-L-RHAMNONATE ALDOLASE"/>
    <property type="match status" value="1"/>
</dbReference>
<dbReference type="Gene3D" id="3.20.20.60">
    <property type="entry name" value="Phosphoenolpyruvate-binding domains"/>
    <property type="match status" value="1"/>
</dbReference>
<dbReference type="InterPro" id="IPR040442">
    <property type="entry name" value="Pyrv_kinase-like_dom_sf"/>
</dbReference>
<dbReference type="GO" id="GO:0016832">
    <property type="term" value="F:aldehyde-lyase activity"/>
    <property type="evidence" value="ECO:0007669"/>
    <property type="project" value="TreeGrafter"/>
</dbReference>
<dbReference type="OrthoDB" id="1621678at2759"/>